<protein>
    <recommendedName>
        <fullName evidence="2 7">Glutamate racemase</fullName>
        <ecNumber evidence="2 7">5.1.1.3</ecNumber>
    </recommendedName>
</protein>
<feature type="active site" description="Proton donor/acceptor" evidence="7">
    <location>
        <position position="182"/>
    </location>
</feature>
<dbReference type="EMBL" id="BAABJZ010000085">
    <property type="protein sequence ID" value="GAA4891178.1"/>
    <property type="molecule type" value="Genomic_DNA"/>
</dbReference>
<dbReference type="RefSeq" id="WP_345335786.1">
    <property type="nucleotide sequence ID" value="NZ_BAABJZ010000085.1"/>
</dbReference>
<evidence type="ECO:0000256" key="1">
    <source>
        <dbReference type="ARBA" id="ARBA00001602"/>
    </source>
</evidence>
<dbReference type="Pfam" id="PF01177">
    <property type="entry name" value="Asp_Glu_race"/>
    <property type="match status" value="1"/>
</dbReference>
<comment type="similarity">
    <text evidence="7">Belongs to the aspartate/glutamate racemases family.</text>
</comment>
<keyword evidence="4 7" id="KW-0573">Peptidoglycan synthesis</keyword>
<dbReference type="EC" id="5.1.1.3" evidence="2 7"/>
<evidence type="ECO:0000256" key="2">
    <source>
        <dbReference type="ARBA" id="ARBA00013090"/>
    </source>
</evidence>
<dbReference type="InterPro" id="IPR018187">
    <property type="entry name" value="Asp/Glu_racemase_AS_1"/>
</dbReference>
<dbReference type="Gene3D" id="3.40.50.1860">
    <property type="match status" value="2"/>
</dbReference>
<dbReference type="InterPro" id="IPR001920">
    <property type="entry name" value="Asp/Glu_race"/>
</dbReference>
<evidence type="ECO:0000256" key="4">
    <source>
        <dbReference type="ARBA" id="ARBA00022984"/>
    </source>
</evidence>
<proteinExistence type="inferred from homology"/>
<organism evidence="8 9">
    <name type="scientific">Ferrimonas pelagia</name>
    <dbReference type="NCBI Taxonomy" id="1177826"/>
    <lineage>
        <taxon>Bacteria</taxon>
        <taxon>Pseudomonadati</taxon>
        <taxon>Pseudomonadota</taxon>
        <taxon>Gammaproteobacteria</taxon>
        <taxon>Alteromonadales</taxon>
        <taxon>Ferrimonadaceae</taxon>
        <taxon>Ferrimonas</taxon>
    </lineage>
</organism>
<evidence type="ECO:0000256" key="5">
    <source>
        <dbReference type="ARBA" id="ARBA00023235"/>
    </source>
</evidence>
<dbReference type="HAMAP" id="MF_00258">
    <property type="entry name" value="Glu_racemase"/>
    <property type="match status" value="1"/>
</dbReference>
<dbReference type="PROSITE" id="PS00924">
    <property type="entry name" value="ASP_GLU_RACEMASE_2"/>
    <property type="match status" value="1"/>
</dbReference>
<dbReference type="PROSITE" id="PS00923">
    <property type="entry name" value="ASP_GLU_RACEMASE_1"/>
    <property type="match status" value="1"/>
</dbReference>
<dbReference type="PANTHER" id="PTHR21198">
    <property type="entry name" value="GLUTAMATE RACEMASE"/>
    <property type="match status" value="1"/>
</dbReference>
<feature type="binding site" evidence="7">
    <location>
        <begin position="73"/>
        <end position="74"/>
    </location>
    <ligand>
        <name>substrate</name>
    </ligand>
</feature>
<sequence>MSSILLFDSGVGGVSIYQHIRQRLPEASIHYLADTARFPYGELSEPDLIQGCIGLIQEHIQRYDTALVVIACNSASTLVLQQLRSRVMIPVVGVVPAIKPAAELSCSGRIGLLATPGTVQRQYTDALIDAFAPQHQVIRIGSSELVRMAEAKMAGQTPNRSALTAILQPLLVQQPDVVVLGCTHFPLLVAELQEVLGSNMQLVDSGAAVARQVEKLCRQSALTLERGDGARFFYTGSQPGPWLFDALKRQGFGEVRAF</sequence>
<feature type="binding site" evidence="7">
    <location>
        <begin position="8"/>
        <end position="9"/>
    </location>
    <ligand>
        <name>substrate</name>
    </ligand>
</feature>
<dbReference type="PANTHER" id="PTHR21198:SF2">
    <property type="entry name" value="GLUTAMATE RACEMASE"/>
    <property type="match status" value="1"/>
</dbReference>
<dbReference type="InterPro" id="IPR004391">
    <property type="entry name" value="Glu_race"/>
</dbReference>
<reference evidence="9" key="1">
    <citation type="journal article" date="2019" name="Int. J. Syst. Evol. Microbiol.">
        <title>The Global Catalogue of Microorganisms (GCM) 10K type strain sequencing project: providing services to taxonomists for standard genome sequencing and annotation.</title>
        <authorList>
            <consortium name="The Broad Institute Genomics Platform"/>
            <consortium name="The Broad Institute Genome Sequencing Center for Infectious Disease"/>
            <person name="Wu L."/>
            <person name="Ma J."/>
        </authorList>
    </citation>
    <scope>NUCLEOTIDE SEQUENCE [LARGE SCALE GENOMIC DNA]</scope>
    <source>
        <strain evidence="9">JCM 18401</strain>
    </source>
</reference>
<feature type="binding site" evidence="7">
    <location>
        <begin position="183"/>
        <end position="184"/>
    </location>
    <ligand>
        <name>substrate</name>
    </ligand>
</feature>
<evidence type="ECO:0000256" key="3">
    <source>
        <dbReference type="ARBA" id="ARBA00022960"/>
    </source>
</evidence>
<evidence type="ECO:0000313" key="8">
    <source>
        <dbReference type="EMBL" id="GAA4891178.1"/>
    </source>
</evidence>
<feature type="active site" description="Proton donor/acceptor" evidence="7">
    <location>
        <position position="72"/>
    </location>
</feature>
<dbReference type="NCBIfam" id="TIGR00067">
    <property type="entry name" value="glut_race"/>
    <property type="match status" value="1"/>
</dbReference>
<comment type="function">
    <text evidence="7">Provides the (R)-glutamate required for cell wall biosynthesis.</text>
</comment>
<keyword evidence="5 7" id="KW-0413">Isomerase</keyword>
<comment type="catalytic activity">
    <reaction evidence="1 7">
        <text>L-glutamate = D-glutamate</text>
        <dbReference type="Rhea" id="RHEA:12813"/>
        <dbReference type="ChEBI" id="CHEBI:29985"/>
        <dbReference type="ChEBI" id="CHEBI:29986"/>
        <dbReference type="EC" id="5.1.1.3"/>
    </reaction>
</comment>
<accession>A0ABP9F005</accession>
<dbReference type="SUPFAM" id="SSF53681">
    <property type="entry name" value="Aspartate/glutamate racemase"/>
    <property type="match status" value="2"/>
</dbReference>
<dbReference type="InterPro" id="IPR015942">
    <property type="entry name" value="Asp/Glu/hydantoin_racemase"/>
</dbReference>
<gene>
    <name evidence="7 8" type="primary">murI</name>
    <name evidence="8" type="ORF">GCM10023333_25520</name>
</gene>
<dbReference type="InterPro" id="IPR033134">
    <property type="entry name" value="Asp/Glu_racemase_AS_2"/>
</dbReference>
<keyword evidence="6 7" id="KW-0961">Cell wall biogenesis/degradation</keyword>
<evidence type="ECO:0000256" key="6">
    <source>
        <dbReference type="ARBA" id="ARBA00023316"/>
    </source>
</evidence>
<keyword evidence="3 7" id="KW-0133">Cell shape</keyword>
<evidence type="ECO:0000256" key="7">
    <source>
        <dbReference type="HAMAP-Rule" id="MF_00258"/>
    </source>
</evidence>
<feature type="binding site" evidence="7">
    <location>
        <begin position="40"/>
        <end position="41"/>
    </location>
    <ligand>
        <name>substrate</name>
    </ligand>
</feature>
<comment type="caution">
    <text evidence="8">The sequence shown here is derived from an EMBL/GenBank/DDBJ whole genome shotgun (WGS) entry which is preliminary data.</text>
</comment>
<evidence type="ECO:0000313" key="9">
    <source>
        <dbReference type="Proteomes" id="UP001499988"/>
    </source>
</evidence>
<keyword evidence="9" id="KW-1185">Reference proteome</keyword>
<dbReference type="Proteomes" id="UP001499988">
    <property type="component" value="Unassembled WGS sequence"/>
</dbReference>
<comment type="pathway">
    <text evidence="7">Cell wall biogenesis; peptidoglycan biosynthesis.</text>
</comment>
<name>A0ABP9F005_9GAMM</name>